<sequence length="529" mass="57449">MQQPTTLIAHHARYRPEHPAVVFADGRQTRRLTWRLFHRRVNRLANALLALGIKQGDRVATVLPNSLELLEIYWAVPRIGAVLVPLSPLLNAAGLGSLLADAGAAALFIHPAAVAEVDGLGQALPALARERIVVVGEGDPSSAAPQDSGTFPGDHPAYAALTAAACEDEPAVPHPAGDDIFAIMYSSGTTGQPKGILQSHACRAAYCTLLASTWRMTPESVVLHSGGIVFNGALLTMFPAFYLGATYVLAGAFDAALAIDLIAQEKVTHTVVVPSQIVAILDHPDFAAEKLASIETFLSVGAPLLQERKQALNRLLPNRFYELYGLTEGFITVLDRSQSLRKPLSVGTPPQFYELRIVGEDGRDLPPGAVGEVVGKGPILMSGYYNRPELTAQTLKDGWLHTGDLGYRDEEGYLHLVDRKKDMIDSGGVKVYPKDIEEVAARHPAVREVAVFGIPHDKWGETPHAAIVLRQPAAASPTELRDWVNERVAAKYQRLHSVEIVPDFPRNAAGKTLKRTLRDPWWAGRERQI</sequence>
<proteinExistence type="predicted"/>
<protein>
    <submittedName>
        <fullName evidence="3">Acyl-CoA synthetase (AMP-forming)/AMP-acid ligase II</fullName>
    </submittedName>
</protein>
<comment type="caution">
    <text evidence="3">The sequence shown here is derived from an EMBL/GenBank/DDBJ whole genome shotgun (WGS) entry which is preliminary data.</text>
</comment>
<dbReference type="PANTHER" id="PTHR43767:SF1">
    <property type="entry name" value="NONRIBOSOMAL PEPTIDE SYNTHASE PES1 (EUROFUNG)-RELATED"/>
    <property type="match status" value="1"/>
</dbReference>
<keyword evidence="3" id="KW-0689">Ribosomal protein</keyword>
<evidence type="ECO:0000259" key="1">
    <source>
        <dbReference type="Pfam" id="PF00501"/>
    </source>
</evidence>
<dbReference type="PROSITE" id="PS00455">
    <property type="entry name" value="AMP_BINDING"/>
    <property type="match status" value="1"/>
</dbReference>
<dbReference type="Gene3D" id="3.40.50.12780">
    <property type="entry name" value="N-terminal domain of ligase-like"/>
    <property type="match status" value="1"/>
</dbReference>
<evidence type="ECO:0000313" key="3">
    <source>
        <dbReference type="EMBL" id="RZT75742.1"/>
    </source>
</evidence>
<dbReference type="GO" id="GO:0016874">
    <property type="term" value="F:ligase activity"/>
    <property type="evidence" value="ECO:0007669"/>
    <property type="project" value="UniProtKB-KW"/>
</dbReference>
<name>A0ABY0IQT0_9RHOO</name>
<evidence type="ECO:0000259" key="2">
    <source>
        <dbReference type="Pfam" id="PF13193"/>
    </source>
</evidence>
<keyword evidence="4" id="KW-1185">Reference proteome</keyword>
<dbReference type="InterPro" id="IPR042099">
    <property type="entry name" value="ANL_N_sf"/>
</dbReference>
<dbReference type="InterPro" id="IPR000873">
    <property type="entry name" value="AMP-dep_synth/lig_dom"/>
</dbReference>
<dbReference type="RefSeq" id="WP_130460046.1">
    <property type="nucleotide sequence ID" value="NZ_SHKM01000003.1"/>
</dbReference>
<dbReference type="InterPro" id="IPR045851">
    <property type="entry name" value="AMP-bd_C_sf"/>
</dbReference>
<reference evidence="3 4" key="1">
    <citation type="submission" date="2019-02" db="EMBL/GenBank/DDBJ databases">
        <title>Genomic Encyclopedia of Type Strains, Phase IV (KMG-IV): sequencing the most valuable type-strain genomes for metagenomic binning, comparative biology and taxonomic classification.</title>
        <authorList>
            <person name="Goeker M."/>
        </authorList>
    </citation>
    <scope>NUCLEOTIDE SEQUENCE [LARGE SCALE GENOMIC DNA]</scope>
    <source>
        <strain evidence="3 4">DSM 21223</strain>
    </source>
</reference>
<dbReference type="Proteomes" id="UP000292136">
    <property type="component" value="Unassembled WGS sequence"/>
</dbReference>
<keyword evidence="3" id="KW-0687">Ribonucleoprotein</keyword>
<dbReference type="Gene3D" id="3.30.300.30">
    <property type="match status" value="1"/>
</dbReference>
<keyword evidence="3" id="KW-0436">Ligase</keyword>
<dbReference type="GO" id="GO:0005840">
    <property type="term" value="C:ribosome"/>
    <property type="evidence" value="ECO:0007669"/>
    <property type="project" value="UniProtKB-KW"/>
</dbReference>
<dbReference type="Pfam" id="PF13193">
    <property type="entry name" value="AMP-binding_C"/>
    <property type="match status" value="1"/>
</dbReference>
<dbReference type="SUPFAM" id="SSF56801">
    <property type="entry name" value="Acetyl-CoA synthetase-like"/>
    <property type="match status" value="1"/>
</dbReference>
<dbReference type="Pfam" id="PF00501">
    <property type="entry name" value="AMP-binding"/>
    <property type="match status" value="1"/>
</dbReference>
<dbReference type="InterPro" id="IPR020845">
    <property type="entry name" value="AMP-binding_CS"/>
</dbReference>
<feature type="domain" description="AMP-binding enzyme C-terminal" evidence="2">
    <location>
        <begin position="436"/>
        <end position="511"/>
    </location>
</feature>
<dbReference type="InterPro" id="IPR025110">
    <property type="entry name" value="AMP-bd_C"/>
</dbReference>
<dbReference type="PANTHER" id="PTHR43767">
    <property type="entry name" value="LONG-CHAIN-FATTY-ACID--COA LIGASE"/>
    <property type="match status" value="1"/>
</dbReference>
<feature type="domain" description="AMP-dependent synthetase/ligase" evidence="1">
    <location>
        <begin position="9"/>
        <end position="385"/>
    </location>
</feature>
<dbReference type="InterPro" id="IPR050237">
    <property type="entry name" value="ATP-dep_AMP-bd_enzyme"/>
</dbReference>
<gene>
    <name evidence="3" type="ORF">EV678_2929</name>
</gene>
<organism evidence="3 4">
    <name type="scientific">Azospira oryzae</name>
    <dbReference type="NCBI Taxonomy" id="146939"/>
    <lineage>
        <taxon>Bacteria</taxon>
        <taxon>Pseudomonadati</taxon>
        <taxon>Pseudomonadota</taxon>
        <taxon>Betaproteobacteria</taxon>
        <taxon>Rhodocyclales</taxon>
        <taxon>Rhodocyclaceae</taxon>
        <taxon>Azospira</taxon>
    </lineage>
</organism>
<accession>A0ABY0IQT0</accession>
<dbReference type="EMBL" id="SHKM01000003">
    <property type="protein sequence ID" value="RZT75742.1"/>
    <property type="molecule type" value="Genomic_DNA"/>
</dbReference>
<evidence type="ECO:0000313" key="4">
    <source>
        <dbReference type="Proteomes" id="UP000292136"/>
    </source>
</evidence>